<keyword evidence="8" id="KW-1185">Reference proteome</keyword>
<dbReference type="PRINTS" id="PR00359">
    <property type="entry name" value="BP450"/>
</dbReference>
<evidence type="ECO:0000256" key="1">
    <source>
        <dbReference type="ARBA" id="ARBA00010617"/>
    </source>
</evidence>
<keyword evidence="3" id="KW-0479">Metal-binding</keyword>
<evidence type="ECO:0000256" key="6">
    <source>
        <dbReference type="ARBA" id="ARBA00023033"/>
    </source>
</evidence>
<reference evidence="7 8" key="1">
    <citation type="submission" date="2024-10" db="EMBL/GenBank/DDBJ databases">
        <title>The Natural Products Discovery Center: Release of the First 8490 Sequenced Strains for Exploring Actinobacteria Biosynthetic Diversity.</title>
        <authorList>
            <person name="Kalkreuter E."/>
            <person name="Kautsar S.A."/>
            <person name="Yang D."/>
            <person name="Bader C.D."/>
            <person name="Teijaro C.N."/>
            <person name="Fluegel L."/>
            <person name="Davis C.M."/>
            <person name="Simpson J.R."/>
            <person name="Lauterbach L."/>
            <person name="Steele A.D."/>
            <person name="Gui C."/>
            <person name="Meng S."/>
            <person name="Li G."/>
            <person name="Viehrig K."/>
            <person name="Ye F."/>
            <person name="Su P."/>
            <person name="Kiefer A.F."/>
            <person name="Nichols A."/>
            <person name="Cepeda A.J."/>
            <person name="Yan W."/>
            <person name="Fan B."/>
            <person name="Jiang Y."/>
            <person name="Adhikari A."/>
            <person name="Zheng C.-J."/>
            <person name="Schuster L."/>
            <person name="Cowan T.M."/>
            <person name="Smanski M.J."/>
            <person name="Chevrette M.G."/>
            <person name="De Carvalho L.P.S."/>
            <person name="Shen B."/>
        </authorList>
    </citation>
    <scope>NUCLEOTIDE SEQUENCE [LARGE SCALE GENOMIC DNA]</scope>
    <source>
        <strain evidence="7 8">NPDC004119</strain>
    </source>
</reference>
<dbReference type="EMBL" id="JBIAMT010000008">
    <property type="protein sequence ID" value="MFF0501270.1"/>
    <property type="molecule type" value="Genomic_DNA"/>
</dbReference>
<dbReference type="PANTHER" id="PTHR46696">
    <property type="entry name" value="P450, PUTATIVE (EUROFUNG)-RELATED"/>
    <property type="match status" value="1"/>
</dbReference>
<gene>
    <name evidence="7" type="ORF">ACFYU5_33080</name>
</gene>
<evidence type="ECO:0000313" key="8">
    <source>
        <dbReference type="Proteomes" id="UP001601442"/>
    </source>
</evidence>
<evidence type="ECO:0000313" key="7">
    <source>
        <dbReference type="EMBL" id="MFF0501270.1"/>
    </source>
</evidence>
<accession>A0ABW6PDP4</accession>
<dbReference type="Gene3D" id="1.10.630.10">
    <property type="entry name" value="Cytochrome P450"/>
    <property type="match status" value="1"/>
</dbReference>
<proteinExistence type="inferred from homology"/>
<dbReference type="InterPro" id="IPR002397">
    <property type="entry name" value="Cyt_P450_B"/>
</dbReference>
<dbReference type="InterPro" id="IPR001128">
    <property type="entry name" value="Cyt_P450"/>
</dbReference>
<dbReference type="Pfam" id="PF00067">
    <property type="entry name" value="p450"/>
    <property type="match status" value="1"/>
</dbReference>
<evidence type="ECO:0000256" key="5">
    <source>
        <dbReference type="ARBA" id="ARBA00023004"/>
    </source>
</evidence>
<dbReference type="SUPFAM" id="SSF48264">
    <property type="entry name" value="Cytochrome P450"/>
    <property type="match status" value="1"/>
</dbReference>
<dbReference type="PRINTS" id="PR00385">
    <property type="entry name" value="P450"/>
</dbReference>
<comment type="similarity">
    <text evidence="1">Belongs to the cytochrome P450 family.</text>
</comment>
<evidence type="ECO:0000256" key="2">
    <source>
        <dbReference type="ARBA" id="ARBA00022617"/>
    </source>
</evidence>
<dbReference type="PANTHER" id="PTHR46696:SF1">
    <property type="entry name" value="CYTOCHROME P450 YJIB-RELATED"/>
    <property type="match status" value="1"/>
</dbReference>
<dbReference type="Proteomes" id="UP001601442">
    <property type="component" value="Unassembled WGS sequence"/>
</dbReference>
<organism evidence="7 8">
    <name type="scientific">Nocardia aobensis</name>
    <dbReference type="NCBI Taxonomy" id="257277"/>
    <lineage>
        <taxon>Bacteria</taxon>
        <taxon>Bacillati</taxon>
        <taxon>Actinomycetota</taxon>
        <taxon>Actinomycetes</taxon>
        <taxon>Mycobacteriales</taxon>
        <taxon>Nocardiaceae</taxon>
        <taxon>Nocardia</taxon>
    </lineage>
</organism>
<dbReference type="RefSeq" id="WP_387401169.1">
    <property type="nucleotide sequence ID" value="NZ_JBIAMT010000008.1"/>
</dbReference>
<protein>
    <submittedName>
        <fullName evidence="7">Cytochrome P450</fullName>
    </submittedName>
</protein>
<comment type="caution">
    <text evidence="7">The sequence shown here is derived from an EMBL/GenBank/DDBJ whole genome shotgun (WGS) entry which is preliminary data.</text>
</comment>
<evidence type="ECO:0000256" key="3">
    <source>
        <dbReference type="ARBA" id="ARBA00022723"/>
    </source>
</evidence>
<sequence>MTVIRFPSGDARSLKVDRNFLELLGGERIGRGQFPFGSECWLVADHAAIRRIYTDPAFARHASEMANSPRVMSSALLQPGAIAGLAADQHARIRRVIRSMLSKTYVAQTTPVIREICATAVARLLALPSDEVDLVETYTEQVPMLTLCHILGLPAADTEFLRRHVSKSFDNSSDADPSASRDSLIELVKYLAEAVEQRRVSDENDLLSELARRNRYGELPDFEIAIIGMALLFAGYETTAILLSKFVYYLLGRPGGLEATRTWPERYVDELLRLIPLAGGEMLPWVATEDVELCGHVIEAGEFVMPLSGAANFDPEIFDRPTDFEPARDRCPHLSFGYGEYYCLGADLARVEIHAAIAALREAFPAMRLTDGIASARWRTGHALWALESLTVSKS</sequence>
<keyword evidence="4" id="KW-0560">Oxidoreductase</keyword>
<keyword evidence="5" id="KW-0408">Iron</keyword>
<dbReference type="InterPro" id="IPR036396">
    <property type="entry name" value="Cyt_P450_sf"/>
</dbReference>
<evidence type="ECO:0000256" key="4">
    <source>
        <dbReference type="ARBA" id="ARBA00023002"/>
    </source>
</evidence>
<keyword evidence="6" id="KW-0503">Monooxygenase</keyword>
<keyword evidence="2" id="KW-0349">Heme</keyword>
<name>A0ABW6PDP4_9NOCA</name>